<protein>
    <recommendedName>
        <fullName evidence="7">HAT C-terminal dimerisation domain-containing protein</fullName>
    </recommendedName>
</protein>
<keyword evidence="3" id="KW-0863">Zinc-finger</keyword>
<evidence type="ECO:0000256" key="5">
    <source>
        <dbReference type="ARBA" id="ARBA00023242"/>
    </source>
</evidence>
<dbReference type="InterPro" id="IPR008906">
    <property type="entry name" value="HATC_C_dom"/>
</dbReference>
<evidence type="ECO:0000256" key="2">
    <source>
        <dbReference type="ARBA" id="ARBA00022723"/>
    </source>
</evidence>
<comment type="caution">
    <text evidence="8">The sequence shown here is derived from an EMBL/GenBank/DDBJ whole genome shotgun (WGS) entry which is preliminary data.</text>
</comment>
<keyword evidence="4" id="KW-0862">Zinc</keyword>
<evidence type="ECO:0000259" key="7">
    <source>
        <dbReference type="Pfam" id="PF05699"/>
    </source>
</evidence>
<dbReference type="PANTHER" id="PTHR46481">
    <property type="entry name" value="ZINC FINGER BED DOMAIN-CONTAINING PROTEIN 4"/>
    <property type="match status" value="1"/>
</dbReference>
<feature type="compositionally biased region" description="Acidic residues" evidence="6">
    <location>
        <begin position="28"/>
        <end position="39"/>
    </location>
</feature>
<dbReference type="InterPro" id="IPR052035">
    <property type="entry name" value="ZnF_BED_domain_contain"/>
</dbReference>
<keyword evidence="5" id="KW-0539">Nucleus</keyword>
<evidence type="ECO:0000256" key="3">
    <source>
        <dbReference type="ARBA" id="ARBA00022771"/>
    </source>
</evidence>
<dbReference type="Proteomes" id="UP000708208">
    <property type="component" value="Unassembled WGS sequence"/>
</dbReference>
<dbReference type="EMBL" id="CAJVCH010121656">
    <property type="protein sequence ID" value="CAG7725421.1"/>
    <property type="molecule type" value="Genomic_DNA"/>
</dbReference>
<feature type="domain" description="HAT C-terminal dimerisation" evidence="7">
    <location>
        <begin position="368"/>
        <end position="446"/>
    </location>
</feature>
<dbReference type="GO" id="GO:0046983">
    <property type="term" value="F:protein dimerization activity"/>
    <property type="evidence" value="ECO:0007669"/>
    <property type="project" value="InterPro"/>
</dbReference>
<keyword evidence="2" id="KW-0479">Metal-binding</keyword>
<sequence>MADNARENVSAFGEANVFLEEPVHELATDESESSDDENNSNDCDSCGDYIPDEMDDIEFEDHGEELVADTSLWSSTEIVRLGCVNHAIQLVVKESLSKNPCAVEVQSQLDKLLAFFNRSNFWHRRLVKKTGKGVVKIGYTRWNGFLLSLARLLEPGFIAKLNEVIQEAHGSTKGKGKIPDMISPEREVEMMELSYLLTPFFNLTKELEGDNVTSSLVILGIITLYKKVAATQCTMGYMKALKSSLCLLIAERFGAKEQYFYSGRGARKNLSRVFDNRAYILAAVLDPRWKLSPFEVPLDEPYQLKRYVPSVEKVKDLLLQEYDRENADAELVDCTEEDVIPEKMKRTDFLSSFISDDKLETSRSVVNEVEEYLQEKRCDSTSDPLEYYRKNCEIGRFPVLCRLARRYLGLPSTSSSMERVFSITGSLNRARRASLATGMMEKIVVYREARKDQVGI</sequence>
<proteinExistence type="predicted"/>
<evidence type="ECO:0000256" key="1">
    <source>
        <dbReference type="ARBA" id="ARBA00004123"/>
    </source>
</evidence>
<reference evidence="8" key="1">
    <citation type="submission" date="2021-06" db="EMBL/GenBank/DDBJ databases">
        <authorList>
            <person name="Hodson N. C."/>
            <person name="Mongue J. A."/>
            <person name="Jaron S. K."/>
        </authorList>
    </citation>
    <scope>NUCLEOTIDE SEQUENCE</scope>
</reference>
<dbReference type="GO" id="GO:0008270">
    <property type="term" value="F:zinc ion binding"/>
    <property type="evidence" value="ECO:0007669"/>
    <property type="project" value="UniProtKB-KW"/>
</dbReference>
<evidence type="ECO:0000313" key="8">
    <source>
        <dbReference type="EMBL" id="CAG7725421.1"/>
    </source>
</evidence>
<evidence type="ECO:0000256" key="4">
    <source>
        <dbReference type="ARBA" id="ARBA00022833"/>
    </source>
</evidence>
<dbReference type="GO" id="GO:0005634">
    <property type="term" value="C:nucleus"/>
    <property type="evidence" value="ECO:0007669"/>
    <property type="project" value="UniProtKB-SubCell"/>
</dbReference>
<dbReference type="AlphaFoldDB" id="A0A8J2JVQ1"/>
<dbReference type="OrthoDB" id="6629494at2759"/>
<evidence type="ECO:0000313" key="9">
    <source>
        <dbReference type="Proteomes" id="UP000708208"/>
    </source>
</evidence>
<keyword evidence="9" id="KW-1185">Reference proteome</keyword>
<organism evidence="8 9">
    <name type="scientific">Allacma fusca</name>
    <dbReference type="NCBI Taxonomy" id="39272"/>
    <lineage>
        <taxon>Eukaryota</taxon>
        <taxon>Metazoa</taxon>
        <taxon>Ecdysozoa</taxon>
        <taxon>Arthropoda</taxon>
        <taxon>Hexapoda</taxon>
        <taxon>Collembola</taxon>
        <taxon>Symphypleona</taxon>
        <taxon>Sminthuridae</taxon>
        <taxon>Allacma</taxon>
    </lineage>
</organism>
<dbReference type="PANTHER" id="PTHR46481:SF10">
    <property type="entry name" value="ZINC FINGER BED DOMAIN-CONTAINING PROTEIN 39"/>
    <property type="match status" value="1"/>
</dbReference>
<comment type="subcellular location">
    <subcellularLocation>
        <location evidence="1">Nucleus</location>
    </subcellularLocation>
</comment>
<feature type="region of interest" description="Disordered" evidence="6">
    <location>
        <begin position="23"/>
        <end position="45"/>
    </location>
</feature>
<gene>
    <name evidence="8" type="ORF">AFUS01_LOCUS14378</name>
</gene>
<name>A0A8J2JVQ1_9HEXA</name>
<evidence type="ECO:0000256" key="6">
    <source>
        <dbReference type="SAM" id="MobiDB-lite"/>
    </source>
</evidence>
<accession>A0A8J2JVQ1</accession>
<dbReference type="Pfam" id="PF05699">
    <property type="entry name" value="Dimer_Tnp_hAT"/>
    <property type="match status" value="1"/>
</dbReference>